<dbReference type="AlphaFoldDB" id="D7E3Y7"/>
<accession>D7E3Y7</accession>
<dbReference type="RefSeq" id="WP_013190673.1">
    <property type="nucleotide sequence ID" value="NC_014248.1"/>
</dbReference>
<dbReference type="OrthoDB" id="9806531at2"/>
<organism evidence="1 2">
    <name type="scientific">Nostoc azollae (strain 0708)</name>
    <name type="common">Anabaena azollae (strain 0708)</name>
    <dbReference type="NCBI Taxonomy" id="551115"/>
    <lineage>
        <taxon>Bacteria</taxon>
        <taxon>Bacillati</taxon>
        <taxon>Cyanobacteriota</taxon>
        <taxon>Cyanophyceae</taxon>
        <taxon>Nostocales</taxon>
        <taxon>Nostocaceae</taxon>
        <taxon>Trichormus</taxon>
    </lineage>
</organism>
<name>D7E3Y7_NOSA0</name>
<protein>
    <submittedName>
        <fullName evidence="1">Restriction endonuclease, type II, Bpu10I</fullName>
    </submittedName>
</protein>
<dbReference type="EMBL" id="CP002059">
    <property type="protein sequence ID" value="ADI63655.1"/>
    <property type="molecule type" value="Genomic_DNA"/>
</dbReference>
<reference evidence="1 2" key="1">
    <citation type="journal article" date="2010" name="PLoS ONE">
        <title>Genome erosion in a nitrogen-fixing vertically transmitted endosymbiotic multicellular cyanobacterium.</title>
        <authorList>
            <person name="Ran L."/>
            <person name="Larsson J."/>
            <person name="Vigil-Stenman T."/>
            <person name="Nylander J.A."/>
            <person name="Ininbergs K."/>
            <person name="Zheng W.W."/>
            <person name="Lapidus A."/>
            <person name="Lowry S."/>
            <person name="Haselkorn R."/>
            <person name="Bergman B."/>
        </authorList>
    </citation>
    <scope>NUCLEOTIDE SEQUENCE [LARGE SCALE GENOMIC DNA]</scope>
    <source>
        <strain evidence="1 2">0708</strain>
    </source>
</reference>
<dbReference type="eggNOG" id="ENOG502ZAKI">
    <property type="taxonomic scope" value="Bacteria"/>
</dbReference>
<keyword evidence="1" id="KW-0255">Endonuclease</keyword>
<gene>
    <name evidence="1" type="ordered locus">Aazo_1421</name>
</gene>
<dbReference type="Proteomes" id="UP000001511">
    <property type="component" value="Chromosome"/>
</dbReference>
<sequence>MPKLPTPHYDKLFACMNNSSLLYFLVSEFPDITPVSITSTQIDYVLIVIKSRHITSNVRQEYRTPETRKLYRQEYGDFIDASKYYPDVFQRMINKTQTLIDDTAPGVEQVLKLGNF</sequence>
<evidence type="ECO:0000313" key="2">
    <source>
        <dbReference type="Proteomes" id="UP000001511"/>
    </source>
</evidence>
<dbReference type="REBASE" id="26562">
    <property type="entry name" value="Naz708ORF1421P"/>
</dbReference>
<dbReference type="HOGENOM" id="CLU_2094314_0_0_3"/>
<keyword evidence="2" id="KW-1185">Reference proteome</keyword>
<dbReference type="KEGG" id="naz:Aazo_1421"/>
<evidence type="ECO:0000313" key="1">
    <source>
        <dbReference type="EMBL" id="ADI63655.1"/>
    </source>
</evidence>
<proteinExistence type="predicted"/>
<keyword evidence="1" id="KW-0378">Hydrolase</keyword>
<dbReference type="GO" id="GO:0004519">
    <property type="term" value="F:endonuclease activity"/>
    <property type="evidence" value="ECO:0007669"/>
    <property type="project" value="UniProtKB-KW"/>
</dbReference>
<dbReference type="InterPro" id="IPR018577">
    <property type="entry name" value="Restrct_endonuc_II_Bpu10I"/>
</dbReference>
<dbReference type="Pfam" id="PF09549">
    <property type="entry name" value="RE_Bpu10I"/>
    <property type="match status" value="1"/>
</dbReference>
<keyword evidence="1" id="KW-0540">Nuclease</keyword>